<feature type="compositionally biased region" description="Polar residues" evidence="4">
    <location>
        <begin position="232"/>
        <end position="241"/>
    </location>
</feature>
<dbReference type="InterPro" id="IPR046328">
    <property type="entry name" value="ETS_fam"/>
</dbReference>
<dbReference type="PANTHER" id="PTHR11849">
    <property type="entry name" value="ETS"/>
    <property type="match status" value="1"/>
</dbReference>
<feature type="domain" description="ETS" evidence="5">
    <location>
        <begin position="610"/>
        <end position="690"/>
    </location>
</feature>
<dbReference type="WBParaSite" id="MCU_003400-RA">
    <property type="protein sequence ID" value="MCU_003400-RA"/>
    <property type="gene ID" value="MCU_003400"/>
</dbReference>
<dbReference type="InterPro" id="IPR000418">
    <property type="entry name" value="Ets_dom"/>
</dbReference>
<dbReference type="Gene3D" id="3.10.20.90">
    <property type="entry name" value="Phosphatidylinositol 3-kinase Catalytic Subunit, Chain A, domain 1"/>
    <property type="match status" value="1"/>
</dbReference>
<comment type="similarity">
    <text evidence="1 3">Belongs to the ETS family.</text>
</comment>
<dbReference type="PANTHER" id="PTHR11849:SF195">
    <property type="entry name" value="GA-BINDING PROTEIN ALPHA CHAIN"/>
    <property type="match status" value="1"/>
</dbReference>
<keyword evidence="2 3" id="KW-0238">DNA-binding</keyword>
<dbReference type="GO" id="GO:0043565">
    <property type="term" value="F:sequence-specific DNA binding"/>
    <property type="evidence" value="ECO:0007669"/>
    <property type="project" value="InterPro"/>
</dbReference>
<dbReference type="PROSITE" id="PS00345">
    <property type="entry name" value="ETS_DOMAIN_1"/>
    <property type="match status" value="1"/>
</dbReference>
<proteinExistence type="inferred from homology"/>
<accession>A0A5K3EVS6</accession>
<protein>
    <submittedName>
        <fullName evidence="6">ETS domain-containing protein</fullName>
    </submittedName>
</protein>
<reference evidence="6" key="1">
    <citation type="submission" date="2019-11" db="UniProtKB">
        <authorList>
            <consortium name="WormBaseParasite"/>
        </authorList>
    </citation>
    <scope>IDENTIFICATION</scope>
</reference>
<sequence>MSRIFKSKYIPGVKCDPAIENRGRHVYPSQVLRGGCNQFSRISLVVSLDQTLRQVACALEQQLGISLQHCQFYLQDRVQLKGDWPLSAHCVQLNGLVQLLLEIKSMPTHGSPNGLTRLNVVDIRLPNGDSNEFLETSFSNTKLKPNGSPSHPSQSLRLNPAPLASSGANGIESNTNTTSCDAPSNMSTLPTSQESMYVSPSAVFEAFSIASRAVSAGERVVASNPVQTPIASSLEQFPSGNYSTSRGTSTPYPSTTGSYHNAQYGSNYSMMMERLAGGSELTCGTGGKWTVDKHYRRLMEMNNIPRDPGKWNATQVVMWINWASKQFHLVESTSGASNGSGGGGGKLAKAFEDLRGEDLLALSLSDVGARFAFSGSNITPTLPFFVHFELLKSCREVCVPYKPQPQSYAVAQNSQRVYRQMGRSRVRNSRNGSDYGLASATGVIGRFSGASTYGTVGMNGAVFSPSLPLTSNLRLNGGGFQPRISQASASTSSSSSSQQYLTGASSSTYSFPYTPKTIPPKDVFYGNSDASFQPVERIYPSVTGGNSGGKYRVVSALSPPYNHDPGSSTIPMQSPAALTVMGLNPASVADTGNNNAALAAAAAAAAGCQVQLWQFLLDLLTDWRHREAIHWVSEDGEFKLSNPEQVASMWGQRKNKPAMNYEKLSRALRYYYDGDMISKVHGKRFVYKFICDLKTLLGFSAGELHALVRRCVEKHAADGGGGRNGTRKRPFDVDVEGGSWFGQGLSSPPPSRFRLISSIPAILDNAESNSTSPEVDLSPHFSKEEEDDDGDDDDDVSFEYSSGAVDGEEIEKAAAALLLEVADCDIVANRDGNLTSPL</sequence>
<evidence type="ECO:0000313" key="6">
    <source>
        <dbReference type="WBParaSite" id="MCU_003400-RA"/>
    </source>
</evidence>
<dbReference type="InterPro" id="IPR036390">
    <property type="entry name" value="WH_DNA-bd_sf"/>
</dbReference>
<organism evidence="6">
    <name type="scientific">Mesocestoides corti</name>
    <name type="common">Flatworm</name>
    <dbReference type="NCBI Taxonomy" id="53468"/>
    <lineage>
        <taxon>Eukaryota</taxon>
        <taxon>Metazoa</taxon>
        <taxon>Spiralia</taxon>
        <taxon>Lophotrochozoa</taxon>
        <taxon>Platyhelminthes</taxon>
        <taxon>Cestoda</taxon>
        <taxon>Eucestoda</taxon>
        <taxon>Cyclophyllidea</taxon>
        <taxon>Mesocestoididae</taxon>
        <taxon>Mesocestoides</taxon>
    </lineage>
</organism>
<dbReference type="InterPro" id="IPR013761">
    <property type="entry name" value="SAM/pointed_sf"/>
</dbReference>
<dbReference type="PROSITE" id="PS00346">
    <property type="entry name" value="ETS_DOMAIN_2"/>
    <property type="match status" value="1"/>
</dbReference>
<dbReference type="GO" id="GO:0005634">
    <property type="term" value="C:nucleus"/>
    <property type="evidence" value="ECO:0007669"/>
    <property type="project" value="UniProtKB-SubCell"/>
</dbReference>
<feature type="compositionally biased region" description="Acidic residues" evidence="4">
    <location>
        <begin position="784"/>
        <end position="797"/>
    </location>
</feature>
<dbReference type="PRINTS" id="PR00454">
    <property type="entry name" value="ETSDOMAIN"/>
</dbReference>
<evidence type="ECO:0000256" key="1">
    <source>
        <dbReference type="ARBA" id="ARBA00005562"/>
    </source>
</evidence>
<dbReference type="Gene3D" id="1.10.150.50">
    <property type="entry name" value="Transcription Factor, Ets-1"/>
    <property type="match status" value="1"/>
</dbReference>
<dbReference type="GO" id="GO:0000981">
    <property type="term" value="F:DNA-binding transcription factor activity, RNA polymerase II-specific"/>
    <property type="evidence" value="ECO:0007669"/>
    <property type="project" value="TreeGrafter"/>
</dbReference>
<feature type="compositionally biased region" description="Polar residues" evidence="4">
    <location>
        <begin position="166"/>
        <end position="193"/>
    </location>
</feature>
<dbReference type="SUPFAM" id="SSF46785">
    <property type="entry name" value="Winged helix' DNA-binding domain"/>
    <property type="match status" value="1"/>
</dbReference>
<dbReference type="AlphaFoldDB" id="A0A5K3EVS6"/>
<dbReference type="Gene3D" id="1.10.10.10">
    <property type="entry name" value="Winged helix-like DNA-binding domain superfamily/Winged helix DNA-binding domain"/>
    <property type="match status" value="1"/>
</dbReference>
<dbReference type="Pfam" id="PF11620">
    <property type="entry name" value="GABP-alpha"/>
    <property type="match status" value="1"/>
</dbReference>
<dbReference type="SUPFAM" id="SSF47769">
    <property type="entry name" value="SAM/Pointed domain"/>
    <property type="match status" value="1"/>
</dbReference>
<evidence type="ECO:0000256" key="2">
    <source>
        <dbReference type="ARBA" id="ARBA00023125"/>
    </source>
</evidence>
<evidence type="ECO:0000259" key="5">
    <source>
        <dbReference type="PROSITE" id="PS50061"/>
    </source>
</evidence>
<dbReference type="PROSITE" id="PS50061">
    <property type="entry name" value="ETS_DOMAIN_3"/>
    <property type="match status" value="1"/>
</dbReference>
<feature type="compositionally biased region" description="Low complexity" evidence="4">
    <location>
        <begin position="242"/>
        <end position="256"/>
    </location>
</feature>
<feature type="region of interest" description="Disordered" evidence="4">
    <location>
        <begin position="232"/>
        <end position="256"/>
    </location>
</feature>
<dbReference type="Pfam" id="PF00178">
    <property type="entry name" value="Ets"/>
    <property type="match status" value="1"/>
</dbReference>
<comment type="subcellular location">
    <subcellularLocation>
        <location evidence="3">Nucleus</location>
    </subcellularLocation>
</comment>
<name>A0A5K3EVS6_MESCO</name>
<dbReference type="SMART" id="SM00413">
    <property type="entry name" value="ETS"/>
    <property type="match status" value="1"/>
</dbReference>
<keyword evidence="3" id="KW-0539">Nucleus</keyword>
<evidence type="ECO:0000256" key="4">
    <source>
        <dbReference type="SAM" id="MobiDB-lite"/>
    </source>
</evidence>
<feature type="compositionally biased region" description="Polar residues" evidence="4">
    <location>
        <begin position="139"/>
        <end position="157"/>
    </location>
</feature>
<dbReference type="InterPro" id="IPR024668">
    <property type="entry name" value="GABP_asu_N"/>
</dbReference>
<evidence type="ECO:0000256" key="3">
    <source>
        <dbReference type="RuleBase" id="RU004019"/>
    </source>
</evidence>
<dbReference type="InterPro" id="IPR036388">
    <property type="entry name" value="WH-like_DNA-bd_sf"/>
</dbReference>
<feature type="region of interest" description="Disordered" evidence="4">
    <location>
        <begin position="139"/>
        <end position="193"/>
    </location>
</feature>
<feature type="region of interest" description="Disordered" evidence="4">
    <location>
        <begin position="766"/>
        <end position="804"/>
    </location>
</feature>
<dbReference type="GO" id="GO:0030154">
    <property type="term" value="P:cell differentiation"/>
    <property type="evidence" value="ECO:0007669"/>
    <property type="project" value="TreeGrafter"/>
</dbReference>